<keyword evidence="5" id="KW-0378">Hydrolase</keyword>
<dbReference type="InterPro" id="IPR003154">
    <property type="entry name" value="S1/P1nuclease"/>
</dbReference>
<dbReference type="GO" id="GO:0006308">
    <property type="term" value="P:DNA catabolic process"/>
    <property type="evidence" value="ECO:0007669"/>
    <property type="project" value="InterPro"/>
</dbReference>
<dbReference type="GO" id="GO:0046872">
    <property type="term" value="F:metal ion binding"/>
    <property type="evidence" value="ECO:0007669"/>
    <property type="project" value="UniProtKB-KW"/>
</dbReference>
<keyword evidence="10" id="KW-1185">Reference proteome</keyword>
<evidence type="ECO:0000256" key="1">
    <source>
        <dbReference type="ARBA" id="ARBA00009547"/>
    </source>
</evidence>
<dbReference type="InterPro" id="IPR008947">
    <property type="entry name" value="PLipase_C/P1_nuclease_dom_sf"/>
</dbReference>
<dbReference type="GO" id="GO:0003676">
    <property type="term" value="F:nucleic acid binding"/>
    <property type="evidence" value="ECO:0007669"/>
    <property type="project" value="InterPro"/>
</dbReference>
<dbReference type="EMBL" id="CAJVPQ010000296">
    <property type="protein sequence ID" value="CAG8467902.1"/>
    <property type="molecule type" value="Genomic_DNA"/>
</dbReference>
<sequence length="311" mass="34693">MKSFLTIPLTFLLTSLIGIPSSVDAWGAEGHKAVGQIAQNILQPDVESQVAKLFQDKSFGGKLAPASLWADTIKKQKGSPFAFWSAPLHFIDTRDNPGKSCSVDEERDCPDGVCVVGAIANYTTQLDCENGFDRDTRDIALRFLTHFFGDITQPLHVCGRSKGGNDVPVTFDGRKTNLHAIWDTQIVRKRLQDFDNSLDKYIAFLTSEIQNGTYVSEKDEWVACDTPSRRRRRDTSTILKRAKATTRCPLSWATDTNEINCPFVWESIDENPNLDLGQGYYKAAIPFVDKQLAKGGYRLGTFLNSILTKKC</sequence>
<keyword evidence="7" id="KW-0325">Glycoprotein</keyword>
<keyword evidence="8" id="KW-0732">Signal</keyword>
<keyword evidence="2" id="KW-0540">Nuclease</keyword>
<gene>
    <name evidence="9" type="ORF">FCALED_LOCUS2071</name>
</gene>
<evidence type="ECO:0000256" key="3">
    <source>
        <dbReference type="ARBA" id="ARBA00022723"/>
    </source>
</evidence>
<evidence type="ECO:0000313" key="10">
    <source>
        <dbReference type="Proteomes" id="UP000789570"/>
    </source>
</evidence>
<dbReference type="PANTHER" id="PTHR33146:SF26">
    <property type="entry name" value="ENDONUCLEASE 4"/>
    <property type="match status" value="1"/>
</dbReference>
<protein>
    <submittedName>
        <fullName evidence="9">2465_t:CDS:1</fullName>
    </submittedName>
</protein>
<dbReference type="AlphaFoldDB" id="A0A9N8Z0F4"/>
<evidence type="ECO:0000256" key="8">
    <source>
        <dbReference type="SAM" id="SignalP"/>
    </source>
</evidence>
<evidence type="ECO:0000256" key="6">
    <source>
        <dbReference type="ARBA" id="ARBA00023157"/>
    </source>
</evidence>
<evidence type="ECO:0000256" key="2">
    <source>
        <dbReference type="ARBA" id="ARBA00022722"/>
    </source>
</evidence>
<reference evidence="9" key="1">
    <citation type="submission" date="2021-06" db="EMBL/GenBank/DDBJ databases">
        <authorList>
            <person name="Kallberg Y."/>
            <person name="Tangrot J."/>
            <person name="Rosling A."/>
        </authorList>
    </citation>
    <scope>NUCLEOTIDE SEQUENCE</scope>
    <source>
        <strain evidence="9">UK204</strain>
    </source>
</reference>
<dbReference type="Pfam" id="PF02265">
    <property type="entry name" value="S1-P1_nuclease"/>
    <property type="match status" value="1"/>
</dbReference>
<keyword evidence="6" id="KW-1015">Disulfide bond</keyword>
<comment type="similarity">
    <text evidence="1">Belongs to the nuclease type I family.</text>
</comment>
<name>A0A9N8Z0F4_9GLOM</name>
<dbReference type="GO" id="GO:0004519">
    <property type="term" value="F:endonuclease activity"/>
    <property type="evidence" value="ECO:0007669"/>
    <property type="project" value="UniProtKB-KW"/>
</dbReference>
<dbReference type="SUPFAM" id="SSF48537">
    <property type="entry name" value="Phospholipase C/P1 nuclease"/>
    <property type="match status" value="1"/>
</dbReference>
<feature type="signal peptide" evidence="8">
    <location>
        <begin position="1"/>
        <end position="25"/>
    </location>
</feature>
<dbReference type="Proteomes" id="UP000789570">
    <property type="component" value="Unassembled WGS sequence"/>
</dbReference>
<keyword evidence="3" id="KW-0479">Metal-binding</keyword>
<dbReference type="GO" id="GO:0016788">
    <property type="term" value="F:hydrolase activity, acting on ester bonds"/>
    <property type="evidence" value="ECO:0007669"/>
    <property type="project" value="InterPro"/>
</dbReference>
<accession>A0A9N8Z0F4</accession>
<organism evidence="9 10">
    <name type="scientific">Funneliformis caledonium</name>
    <dbReference type="NCBI Taxonomy" id="1117310"/>
    <lineage>
        <taxon>Eukaryota</taxon>
        <taxon>Fungi</taxon>
        <taxon>Fungi incertae sedis</taxon>
        <taxon>Mucoromycota</taxon>
        <taxon>Glomeromycotina</taxon>
        <taxon>Glomeromycetes</taxon>
        <taxon>Glomerales</taxon>
        <taxon>Glomeraceae</taxon>
        <taxon>Funneliformis</taxon>
    </lineage>
</organism>
<comment type="caution">
    <text evidence="9">The sequence shown here is derived from an EMBL/GenBank/DDBJ whole genome shotgun (WGS) entry which is preliminary data.</text>
</comment>
<feature type="chain" id="PRO_5040209086" evidence="8">
    <location>
        <begin position="26"/>
        <end position="311"/>
    </location>
</feature>
<evidence type="ECO:0000256" key="4">
    <source>
        <dbReference type="ARBA" id="ARBA00022759"/>
    </source>
</evidence>
<evidence type="ECO:0000256" key="7">
    <source>
        <dbReference type="ARBA" id="ARBA00023180"/>
    </source>
</evidence>
<evidence type="ECO:0000256" key="5">
    <source>
        <dbReference type="ARBA" id="ARBA00022801"/>
    </source>
</evidence>
<dbReference type="OrthoDB" id="441446at2759"/>
<proteinExistence type="inferred from homology"/>
<keyword evidence="4" id="KW-0255">Endonuclease</keyword>
<evidence type="ECO:0000313" key="9">
    <source>
        <dbReference type="EMBL" id="CAG8467902.1"/>
    </source>
</evidence>
<dbReference type="Gene3D" id="1.10.575.10">
    <property type="entry name" value="P1 Nuclease"/>
    <property type="match status" value="1"/>
</dbReference>
<dbReference type="CDD" id="cd11010">
    <property type="entry name" value="S1-P1_nuclease"/>
    <property type="match status" value="1"/>
</dbReference>
<dbReference type="PANTHER" id="PTHR33146">
    <property type="entry name" value="ENDONUCLEASE 4"/>
    <property type="match status" value="1"/>
</dbReference>